<evidence type="ECO:0000313" key="8">
    <source>
        <dbReference type="RefSeq" id="XP_016492950.1"/>
    </source>
</evidence>
<feature type="compositionally biased region" description="Low complexity" evidence="1">
    <location>
        <begin position="363"/>
        <end position="373"/>
    </location>
</feature>
<gene>
    <name evidence="2 3 4 5 6 7 8 9 10 11 12 13 14 15 16 17 18 19 20" type="primary">LOC107812388</name>
</gene>
<evidence type="ECO:0000313" key="18">
    <source>
        <dbReference type="RefSeq" id="XP_016492961.1"/>
    </source>
</evidence>
<dbReference type="RefSeq" id="XP_016492962.1">
    <property type="nucleotide sequence ID" value="XM_016637476.1"/>
</dbReference>
<evidence type="ECO:0000313" key="13">
    <source>
        <dbReference type="RefSeq" id="XP_016492955.1"/>
    </source>
</evidence>
<name>A0A1S4BVU1_TOBAC</name>
<proteinExistence type="predicted"/>
<dbReference type="RefSeq" id="XP_016492963.1">
    <property type="nucleotide sequence ID" value="XM_016637477.1"/>
</dbReference>
<evidence type="ECO:0000313" key="11">
    <source>
        <dbReference type="RefSeq" id="XP_016492953.1"/>
    </source>
</evidence>
<evidence type="ECO:0000256" key="1">
    <source>
        <dbReference type="SAM" id="MobiDB-lite"/>
    </source>
</evidence>
<evidence type="ECO:0000313" key="15">
    <source>
        <dbReference type="RefSeq" id="XP_016492957.1"/>
    </source>
</evidence>
<dbReference type="RefSeq" id="XP_016492953.1">
    <property type="nucleotide sequence ID" value="XM_016637467.1"/>
</dbReference>
<dbReference type="RefSeq" id="XP_016492946.1">
    <property type="nucleotide sequence ID" value="XM_016637460.1"/>
</dbReference>
<protein>
    <submittedName>
        <fullName evidence="2 3">Uncharacterized protein</fullName>
    </submittedName>
</protein>
<dbReference type="RefSeq" id="XP_016492957.1">
    <property type="nucleotide sequence ID" value="XM_016637471.1"/>
</dbReference>
<feature type="region of interest" description="Disordered" evidence="1">
    <location>
        <begin position="1"/>
        <end position="44"/>
    </location>
</feature>
<dbReference type="RefSeq" id="XP_016492945.1">
    <property type="nucleotide sequence ID" value="XM_016637459.1"/>
</dbReference>
<feature type="compositionally biased region" description="Polar residues" evidence="1">
    <location>
        <begin position="58"/>
        <end position="71"/>
    </location>
</feature>
<organism evidence="6">
    <name type="scientific">Nicotiana tabacum</name>
    <name type="common">Common tobacco</name>
    <dbReference type="NCBI Taxonomy" id="4097"/>
    <lineage>
        <taxon>Eukaryota</taxon>
        <taxon>Viridiplantae</taxon>
        <taxon>Streptophyta</taxon>
        <taxon>Embryophyta</taxon>
        <taxon>Tracheophyta</taxon>
        <taxon>Spermatophyta</taxon>
        <taxon>Magnoliopsida</taxon>
        <taxon>eudicotyledons</taxon>
        <taxon>Gunneridae</taxon>
        <taxon>Pentapetalae</taxon>
        <taxon>asterids</taxon>
        <taxon>lamiids</taxon>
        <taxon>Solanales</taxon>
        <taxon>Solanaceae</taxon>
        <taxon>Nicotianoideae</taxon>
        <taxon>Nicotianeae</taxon>
        <taxon>Nicotiana</taxon>
    </lineage>
</organism>
<accession>A0A1S4BVU1</accession>
<evidence type="ECO:0000313" key="14">
    <source>
        <dbReference type="RefSeq" id="XP_016492956.1"/>
    </source>
</evidence>
<feature type="compositionally biased region" description="Polar residues" evidence="1">
    <location>
        <begin position="378"/>
        <end position="389"/>
    </location>
</feature>
<evidence type="ECO:0000313" key="3">
    <source>
        <dbReference type="RefSeq" id="XP_016492945.1"/>
    </source>
</evidence>
<evidence type="ECO:0000313" key="17">
    <source>
        <dbReference type="RefSeq" id="XP_016492960.1"/>
    </source>
</evidence>
<evidence type="ECO:0000313" key="5">
    <source>
        <dbReference type="RefSeq" id="XP_016492947.1"/>
    </source>
</evidence>
<dbReference type="AlphaFoldDB" id="A0A1S4BVU1"/>
<feature type="compositionally biased region" description="Polar residues" evidence="1">
    <location>
        <begin position="8"/>
        <end position="44"/>
    </location>
</feature>
<evidence type="ECO:0000313" key="16">
    <source>
        <dbReference type="RefSeq" id="XP_016492959.1"/>
    </source>
</evidence>
<evidence type="ECO:0000313" key="2">
    <source>
        <dbReference type="RefSeq" id="XP_016492944.1"/>
    </source>
</evidence>
<evidence type="ECO:0000313" key="9">
    <source>
        <dbReference type="RefSeq" id="XP_016492951.1"/>
    </source>
</evidence>
<dbReference type="RefSeq" id="XP_016492948.1">
    <property type="nucleotide sequence ID" value="XM_016637462.1"/>
</dbReference>
<dbReference type="KEGG" id="nta:107812388"/>
<dbReference type="RefSeq" id="XP_016492944.1">
    <property type="nucleotide sequence ID" value="XM_016637458.1"/>
</dbReference>
<evidence type="ECO:0000313" key="19">
    <source>
        <dbReference type="RefSeq" id="XP_016492962.1"/>
    </source>
</evidence>
<dbReference type="RefSeq" id="XP_016492956.1">
    <property type="nucleotide sequence ID" value="XM_016637470.1"/>
</dbReference>
<evidence type="ECO:0000313" key="6">
    <source>
        <dbReference type="RefSeq" id="XP_016492948.1"/>
    </source>
</evidence>
<sequence length="389" mass="42707">MPRAKRYQNLQKSVQPASTSQGVAQPLSTTESTPSHLDNTPQLVSFFQPTPSVQVAAHQTASVRTTSQSAPSVRAAAQPSHSVHATSQPSIRAAAQPTYSVQATSQLDLSVQAASRPTQSKKRPRRECSQHWTVDAIDSQGATKKLKVKVKDVMYLSDEKCIVVEFDDMDQPIGERQGVLAGFCGILATDCSLFPIHFNKWPDLPKSYFNCCFDRIIKEKIELVVSQSATDESEVSPNDVVGKVLGKEHSGRVRCLGLGAIPSKVFRQTRRHFGDINSSSCDNGSCSSKREEKYNQIVNAHNQSQEKYNRIVNAHNQSQENYAQMMTAHHQMMNAFKTYMIMKEGTIPQQFAGIFVSPPPAAPSDASSGSISPMVVRGSSSNSNLNENY</sequence>
<dbReference type="RefSeq" id="XP_016492961.1">
    <property type="nucleotide sequence ID" value="XM_016637475.1"/>
</dbReference>
<evidence type="ECO:0000313" key="7">
    <source>
        <dbReference type="RefSeq" id="XP_016492949.1"/>
    </source>
</evidence>
<dbReference type="RefSeq" id="XP_016492947.1">
    <property type="nucleotide sequence ID" value="XM_016637461.1"/>
</dbReference>
<feature type="region of interest" description="Disordered" evidence="1">
    <location>
        <begin position="362"/>
        <end position="389"/>
    </location>
</feature>
<dbReference type="RefSeq" id="XP_016492950.1">
    <property type="nucleotide sequence ID" value="XM_016637464.1"/>
</dbReference>
<feature type="region of interest" description="Disordered" evidence="1">
    <location>
        <begin position="58"/>
        <end position="97"/>
    </location>
</feature>
<reference evidence="2 3" key="1">
    <citation type="submission" date="2025-04" db="UniProtKB">
        <authorList>
            <consortium name="RefSeq"/>
        </authorList>
    </citation>
    <scope>IDENTIFICATION</scope>
</reference>
<dbReference type="RefSeq" id="XP_016492949.1">
    <property type="nucleotide sequence ID" value="XM_016637463.1"/>
</dbReference>
<dbReference type="RefSeq" id="XP_016492952.1">
    <property type="nucleotide sequence ID" value="XM_016637466.1"/>
</dbReference>
<dbReference type="RefSeq" id="XP_016492959.1">
    <property type="nucleotide sequence ID" value="XM_016637473.1"/>
</dbReference>
<dbReference type="RefSeq" id="XP_016492954.1">
    <property type="nucleotide sequence ID" value="XM_016637468.1"/>
</dbReference>
<dbReference type="RefSeq" id="XP_016492951.1">
    <property type="nucleotide sequence ID" value="XM_016637465.1"/>
</dbReference>
<evidence type="ECO:0000313" key="20">
    <source>
        <dbReference type="RefSeq" id="XP_016492963.1"/>
    </source>
</evidence>
<dbReference type="RefSeq" id="XP_016492955.1">
    <property type="nucleotide sequence ID" value="XM_016637469.1"/>
</dbReference>
<dbReference type="RefSeq" id="XP_016492960.1">
    <property type="nucleotide sequence ID" value="XM_016637474.1"/>
</dbReference>
<feature type="compositionally biased region" description="Polar residues" evidence="1">
    <location>
        <begin position="79"/>
        <end position="90"/>
    </location>
</feature>
<dbReference type="OrthoDB" id="1301901at2759"/>
<evidence type="ECO:0000313" key="10">
    <source>
        <dbReference type="RefSeq" id="XP_016492952.1"/>
    </source>
</evidence>
<evidence type="ECO:0000313" key="12">
    <source>
        <dbReference type="RefSeq" id="XP_016492954.1"/>
    </source>
</evidence>
<dbReference type="PaxDb" id="4097-A0A1S4BVU1"/>
<evidence type="ECO:0000313" key="4">
    <source>
        <dbReference type="RefSeq" id="XP_016492946.1"/>
    </source>
</evidence>